<reference evidence="3" key="1">
    <citation type="journal article" date="2023" name="Microbiol Resour">
        <title>Genome Sequences of Rhodoplanes serenus and Two Thermotolerant Strains, Rhodoplanes tepidamans and 'Rhodoplanes cryptolactis,' Further Refine the Genus.</title>
        <authorList>
            <person name="Rayyan A.A."/>
            <person name="Kyndt J.A."/>
        </authorList>
    </citation>
    <scope>NUCLEOTIDE SEQUENCE</scope>
    <source>
        <strain evidence="3">DSM 9987</strain>
    </source>
</reference>
<sequence>MRAFSTRSLRRTCTCAAVAAALSAVLVIGSGPAVAEDDDEMPDVKVMRSIMRGLGLRKPGEEDHIEYRERSPLVVPPSRDLPPPETAPLAARDPAWPDDPDVKARREAKKHARKSIDVEEESRTLTPAELNRKGAPRTASASGAPIKSGEEATNQVKPSELGYSGGLFSWRSFLGAEPKEEYGTFDKEPKRTELTQPPPGYLTPSPNQPYGVSKTIERPTKAKSYDQAAGNAEQR</sequence>
<feature type="compositionally biased region" description="Basic and acidic residues" evidence="1">
    <location>
        <begin position="61"/>
        <end position="71"/>
    </location>
</feature>
<reference evidence="3" key="2">
    <citation type="submission" date="2023-02" db="EMBL/GenBank/DDBJ databases">
        <authorList>
            <person name="Rayyan A."/>
            <person name="Meyer T."/>
            <person name="Kyndt J.A."/>
        </authorList>
    </citation>
    <scope>NUCLEOTIDE SEQUENCE</scope>
    <source>
        <strain evidence="3">DSM 9987</strain>
    </source>
</reference>
<gene>
    <name evidence="3" type="ORF">PQJ73_27020</name>
</gene>
<dbReference type="EMBL" id="JAQQLI010000069">
    <property type="protein sequence ID" value="MDC7789350.1"/>
    <property type="molecule type" value="Genomic_DNA"/>
</dbReference>
<evidence type="ECO:0000313" key="4">
    <source>
        <dbReference type="Proteomes" id="UP001165652"/>
    </source>
</evidence>
<dbReference type="RefSeq" id="WP_272780177.1">
    <property type="nucleotide sequence ID" value="NZ_JAQQLI010000069.1"/>
</dbReference>
<name>A0ABT5JK22_RHOTP</name>
<protein>
    <submittedName>
        <fullName evidence="3">Uncharacterized protein</fullName>
    </submittedName>
</protein>
<feature type="signal peptide" evidence="2">
    <location>
        <begin position="1"/>
        <end position="35"/>
    </location>
</feature>
<evidence type="ECO:0000256" key="1">
    <source>
        <dbReference type="SAM" id="MobiDB-lite"/>
    </source>
</evidence>
<feature type="chain" id="PRO_5045250913" evidence="2">
    <location>
        <begin position="36"/>
        <end position="235"/>
    </location>
</feature>
<organism evidence="3 4">
    <name type="scientific">Rhodoplanes tepidamans</name>
    <name type="common">Rhodoplanes cryptolactis</name>
    <dbReference type="NCBI Taxonomy" id="200616"/>
    <lineage>
        <taxon>Bacteria</taxon>
        <taxon>Pseudomonadati</taxon>
        <taxon>Pseudomonadota</taxon>
        <taxon>Alphaproteobacteria</taxon>
        <taxon>Hyphomicrobiales</taxon>
        <taxon>Nitrobacteraceae</taxon>
        <taxon>Rhodoplanes</taxon>
    </lineage>
</organism>
<evidence type="ECO:0000313" key="3">
    <source>
        <dbReference type="EMBL" id="MDC7789350.1"/>
    </source>
</evidence>
<accession>A0ABT5JK22</accession>
<evidence type="ECO:0000256" key="2">
    <source>
        <dbReference type="SAM" id="SignalP"/>
    </source>
</evidence>
<dbReference type="Proteomes" id="UP001165652">
    <property type="component" value="Unassembled WGS sequence"/>
</dbReference>
<keyword evidence="4" id="KW-1185">Reference proteome</keyword>
<keyword evidence="2" id="KW-0732">Signal</keyword>
<feature type="region of interest" description="Disordered" evidence="1">
    <location>
        <begin position="179"/>
        <end position="235"/>
    </location>
</feature>
<feature type="compositionally biased region" description="Basic and acidic residues" evidence="1">
    <location>
        <begin position="179"/>
        <end position="193"/>
    </location>
</feature>
<feature type="compositionally biased region" description="Basic and acidic residues" evidence="1">
    <location>
        <begin position="215"/>
        <end position="224"/>
    </location>
</feature>
<proteinExistence type="predicted"/>
<feature type="region of interest" description="Disordered" evidence="1">
    <location>
        <begin position="61"/>
        <end position="162"/>
    </location>
</feature>
<comment type="caution">
    <text evidence="3">The sequence shown here is derived from an EMBL/GenBank/DDBJ whole genome shotgun (WGS) entry which is preliminary data.</text>
</comment>
<feature type="compositionally biased region" description="Basic and acidic residues" evidence="1">
    <location>
        <begin position="114"/>
        <end position="123"/>
    </location>
</feature>